<organism evidence="2">
    <name type="scientific">viral metagenome</name>
    <dbReference type="NCBI Taxonomy" id="1070528"/>
    <lineage>
        <taxon>unclassified sequences</taxon>
        <taxon>metagenomes</taxon>
        <taxon>organismal metagenomes</taxon>
    </lineage>
</organism>
<accession>A0A6M3L709</accession>
<dbReference type="EMBL" id="MT142890">
    <property type="protein sequence ID" value="QJA90099.1"/>
    <property type="molecule type" value="Genomic_DNA"/>
</dbReference>
<proteinExistence type="predicted"/>
<evidence type="ECO:0000256" key="1">
    <source>
        <dbReference type="SAM" id="MobiDB-lite"/>
    </source>
</evidence>
<evidence type="ECO:0000313" key="2">
    <source>
        <dbReference type="EMBL" id="QJA90099.1"/>
    </source>
</evidence>
<sequence>MPNKKVIKEEKPKETKKVEDERPSIVKDTEGRIIDKEGNIIG</sequence>
<protein>
    <submittedName>
        <fullName evidence="2">Uncharacterized protein</fullName>
    </submittedName>
</protein>
<name>A0A6M3L709_9ZZZZ</name>
<gene>
    <name evidence="2" type="ORF">MM415B02451_0013</name>
</gene>
<dbReference type="AlphaFoldDB" id="A0A6M3L709"/>
<reference evidence="2" key="1">
    <citation type="submission" date="2020-03" db="EMBL/GenBank/DDBJ databases">
        <title>The deep terrestrial virosphere.</title>
        <authorList>
            <person name="Holmfeldt K."/>
            <person name="Nilsson E."/>
            <person name="Simone D."/>
            <person name="Lopez-Fernandez M."/>
            <person name="Wu X."/>
            <person name="de Brujin I."/>
            <person name="Lundin D."/>
            <person name="Andersson A."/>
            <person name="Bertilsson S."/>
            <person name="Dopson M."/>
        </authorList>
    </citation>
    <scope>NUCLEOTIDE SEQUENCE</scope>
    <source>
        <strain evidence="2">MM415B02451</strain>
    </source>
</reference>
<feature type="region of interest" description="Disordered" evidence="1">
    <location>
        <begin position="1"/>
        <end position="42"/>
    </location>
</feature>